<evidence type="ECO:0000256" key="1">
    <source>
        <dbReference type="ARBA" id="ARBA00004370"/>
    </source>
</evidence>
<dbReference type="PANTHER" id="PTHR30046:SF0">
    <property type="entry name" value="FLAGELLAR M-RING PROTEIN"/>
    <property type="match status" value="1"/>
</dbReference>
<keyword evidence="6" id="KW-1185">Reference proteome</keyword>
<evidence type="ECO:0000313" key="5">
    <source>
        <dbReference type="EMBL" id="MBY8825556.1"/>
    </source>
</evidence>
<sequence>MDGKVQPGDTPSPRADITAPRTFWIVGALIIGLLVAGYWFFIRNDYAPVLTDIAPEEAAEVVKVLDAKKIPYHLADGGTTILVERGQADKARLELIGSELPIRGQVGFELFNQSDMGLTEFAQKINFQRALQGELARTILLLDGIRSVRVHLGLAENRLFRGEQSPPKASVTLILAPGASLTESRVSGIQRLVAGAVPDMTPEAVAVLDGTGKVVSTDAVDQSGLPGSSDAVLENYRQRVTAAIRTSQPWLRFSVNISLRLRQSSQIPVDTNPATSRAISPRGEPDYVVNVRVTTPTQLDEQVRLELISTIKSAAEMDAAYGDSLVFLVGEPALPPVNPSPAARSDRVVAKTANLDPAPSSGMLSMPWLLAIGAGLVAIFLATVVIIERRRRGRAKDDELESFADQLRSRLTGSPEVPHGG</sequence>
<keyword evidence="5" id="KW-0966">Cell projection</keyword>
<comment type="subcellular location">
    <subcellularLocation>
        <location evidence="1">Membrane</location>
    </subcellularLocation>
</comment>
<reference evidence="5 6" key="1">
    <citation type="submission" date="2021-08" db="EMBL/GenBank/DDBJ databases">
        <authorList>
            <person name="Tuo L."/>
        </authorList>
    </citation>
    <scope>NUCLEOTIDE SEQUENCE [LARGE SCALE GENOMIC DNA]</scope>
    <source>
        <strain evidence="5 6">JCM 31229</strain>
    </source>
</reference>
<dbReference type="EMBL" id="JAINVV010000012">
    <property type="protein sequence ID" value="MBY8825556.1"/>
    <property type="molecule type" value="Genomic_DNA"/>
</dbReference>
<gene>
    <name evidence="5" type="primary">fliF</name>
    <name evidence="5" type="ORF">K7G82_24860</name>
</gene>
<protein>
    <submittedName>
        <fullName evidence="5">Flagellar M-ring protein FliF</fullName>
    </submittedName>
</protein>
<comment type="caution">
    <text evidence="5">The sequence shown here is derived from an EMBL/GenBank/DDBJ whole genome shotgun (WGS) entry which is preliminary data.</text>
</comment>
<feature type="transmembrane region" description="Helical" evidence="3">
    <location>
        <begin position="366"/>
        <end position="387"/>
    </location>
</feature>
<organism evidence="5 6">
    <name type="scientific">Sphingomonas colocasiae</name>
    <dbReference type="NCBI Taxonomy" id="1848973"/>
    <lineage>
        <taxon>Bacteria</taxon>
        <taxon>Pseudomonadati</taxon>
        <taxon>Pseudomonadota</taxon>
        <taxon>Alphaproteobacteria</taxon>
        <taxon>Sphingomonadales</taxon>
        <taxon>Sphingomonadaceae</taxon>
        <taxon>Sphingomonas</taxon>
    </lineage>
</organism>
<evidence type="ECO:0000256" key="3">
    <source>
        <dbReference type="SAM" id="Phobius"/>
    </source>
</evidence>
<keyword evidence="3" id="KW-1133">Transmembrane helix</keyword>
<accession>A0ABS7PWN3</accession>
<keyword evidence="5" id="KW-0282">Flagellum</keyword>
<proteinExistence type="predicted"/>
<dbReference type="PANTHER" id="PTHR30046">
    <property type="entry name" value="FLAGELLAR M-RING PROTEIN"/>
    <property type="match status" value="1"/>
</dbReference>
<name>A0ABS7PWN3_9SPHN</name>
<dbReference type="InterPro" id="IPR000067">
    <property type="entry name" value="FlgMring_FliF"/>
</dbReference>
<dbReference type="Gene3D" id="3.30.300.30">
    <property type="match status" value="1"/>
</dbReference>
<keyword evidence="5" id="KW-0969">Cilium</keyword>
<dbReference type="Pfam" id="PF01514">
    <property type="entry name" value="YscJ_FliF"/>
    <property type="match status" value="1"/>
</dbReference>
<dbReference type="InterPro" id="IPR043427">
    <property type="entry name" value="YscJ/FliF"/>
</dbReference>
<dbReference type="PRINTS" id="PR01009">
    <property type="entry name" value="FLGMRINGFLIF"/>
</dbReference>
<dbReference type="RefSeq" id="WP_222992656.1">
    <property type="nucleotide sequence ID" value="NZ_JAINVV010000012.1"/>
</dbReference>
<dbReference type="NCBIfam" id="TIGR00206">
    <property type="entry name" value="fliF"/>
    <property type="match status" value="1"/>
</dbReference>
<evidence type="ECO:0000259" key="4">
    <source>
        <dbReference type="Pfam" id="PF01514"/>
    </source>
</evidence>
<evidence type="ECO:0000256" key="2">
    <source>
        <dbReference type="ARBA" id="ARBA00023136"/>
    </source>
</evidence>
<evidence type="ECO:0000313" key="6">
    <source>
        <dbReference type="Proteomes" id="UP000706039"/>
    </source>
</evidence>
<feature type="transmembrane region" description="Helical" evidence="3">
    <location>
        <begin position="22"/>
        <end position="41"/>
    </location>
</feature>
<dbReference type="Proteomes" id="UP000706039">
    <property type="component" value="Unassembled WGS sequence"/>
</dbReference>
<keyword evidence="2 3" id="KW-0472">Membrane</keyword>
<dbReference type="InterPro" id="IPR006182">
    <property type="entry name" value="FliF_N_dom"/>
</dbReference>
<feature type="domain" description="Flagellar M-ring N-terminal" evidence="4">
    <location>
        <begin position="43"/>
        <end position="216"/>
    </location>
</feature>
<dbReference type="InterPro" id="IPR045851">
    <property type="entry name" value="AMP-bd_C_sf"/>
</dbReference>
<keyword evidence="3" id="KW-0812">Transmembrane</keyword>